<proteinExistence type="predicted"/>
<gene>
    <name evidence="1" type="ORF">GMARGA_LOCUS3728</name>
</gene>
<organism evidence="1 2">
    <name type="scientific">Gigaspora margarita</name>
    <dbReference type="NCBI Taxonomy" id="4874"/>
    <lineage>
        <taxon>Eukaryota</taxon>
        <taxon>Fungi</taxon>
        <taxon>Fungi incertae sedis</taxon>
        <taxon>Mucoromycota</taxon>
        <taxon>Glomeromycotina</taxon>
        <taxon>Glomeromycetes</taxon>
        <taxon>Diversisporales</taxon>
        <taxon>Gigasporaceae</taxon>
        <taxon>Gigaspora</taxon>
    </lineage>
</organism>
<evidence type="ECO:0000313" key="1">
    <source>
        <dbReference type="EMBL" id="CAG8533314.1"/>
    </source>
</evidence>
<dbReference type="EMBL" id="CAJVQB010001380">
    <property type="protein sequence ID" value="CAG8533314.1"/>
    <property type="molecule type" value="Genomic_DNA"/>
</dbReference>
<dbReference type="Proteomes" id="UP000789901">
    <property type="component" value="Unassembled WGS sequence"/>
</dbReference>
<protein>
    <submittedName>
        <fullName evidence="1">14263_t:CDS:1</fullName>
    </submittedName>
</protein>
<comment type="caution">
    <text evidence="1">The sequence shown here is derived from an EMBL/GenBank/DDBJ whole genome shotgun (WGS) entry which is preliminary data.</text>
</comment>
<evidence type="ECO:0000313" key="2">
    <source>
        <dbReference type="Proteomes" id="UP000789901"/>
    </source>
</evidence>
<sequence>MTKANEAYLTTKNELATSKIEFDEGEQIDNYLYNFMSLVELEMQGPRVDDYGGMEFKVMTRGSIGDKFSLIETQDSQLLELTVPDGK</sequence>
<keyword evidence="2" id="KW-1185">Reference proteome</keyword>
<name>A0ABN7U858_GIGMA</name>
<accession>A0ABN7U858</accession>
<reference evidence="1 2" key="1">
    <citation type="submission" date="2021-06" db="EMBL/GenBank/DDBJ databases">
        <authorList>
            <person name="Kallberg Y."/>
            <person name="Tangrot J."/>
            <person name="Rosling A."/>
        </authorList>
    </citation>
    <scope>NUCLEOTIDE SEQUENCE [LARGE SCALE GENOMIC DNA]</scope>
    <source>
        <strain evidence="1 2">120-4 pot B 10/14</strain>
    </source>
</reference>